<sequence>MDVWLCGFDGGSRKRTAMLTRAYAGLAQRPLRLRLRLRLQ</sequence>
<protein>
    <submittedName>
        <fullName evidence="1">Uncharacterized protein</fullName>
    </submittedName>
</protein>
<proteinExistence type="predicted"/>
<gene>
    <name evidence="1" type="ORF">BSIN_5187</name>
</gene>
<evidence type="ECO:0000313" key="1">
    <source>
        <dbReference type="EMBL" id="SMG02923.1"/>
    </source>
</evidence>
<dbReference type="EMBL" id="FXAN01000116">
    <property type="protein sequence ID" value="SMG02923.1"/>
    <property type="molecule type" value="Genomic_DNA"/>
</dbReference>
<dbReference type="Proteomes" id="UP000198460">
    <property type="component" value="Unassembled WGS sequence"/>
</dbReference>
<dbReference type="AlphaFoldDB" id="A0A238HD00"/>
<name>A0A238HD00_9BURK</name>
<reference evidence="1 2" key="1">
    <citation type="submission" date="2017-04" db="EMBL/GenBank/DDBJ databases">
        <authorList>
            <person name="Afonso C.L."/>
            <person name="Miller P.J."/>
            <person name="Scott M.A."/>
            <person name="Spackman E."/>
            <person name="Goraichik I."/>
            <person name="Dimitrov K.M."/>
            <person name="Suarez D.L."/>
            <person name="Swayne D.E."/>
        </authorList>
    </citation>
    <scope>NUCLEOTIDE SEQUENCE [LARGE SCALE GENOMIC DNA]</scope>
    <source>
        <strain evidence="1">LMG 28154</strain>
    </source>
</reference>
<evidence type="ECO:0000313" key="2">
    <source>
        <dbReference type="Proteomes" id="UP000198460"/>
    </source>
</evidence>
<accession>A0A238HD00</accession>
<organism evidence="1 2">
    <name type="scientific">Burkholderia singularis</name>
    <dbReference type="NCBI Taxonomy" id="1503053"/>
    <lineage>
        <taxon>Bacteria</taxon>
        <taxon>Pseudomonadati</taxon>
        <taxon>Pseudomonadota</taxon>
        <taxon>Betaproteobacteria</taxon>
        <taxon>Burkholderiales</taxon>
        <taxon>Burkholderiaceae</taxon>
        <taxon>Burkholderia</taxon>
        <taxon>pseudomallei group</taxon>
    </lineage>
</organism>